<dbReference type="InterPro" id="IPR011877">
    <property type="entry name" value="Ribokinase"/>
</dbReference>
<dbReference type="Pfam" id="PF00294">
    <property type="entry name" value="PfkB"/>
    <property type="match status" value="1"/>
</dbReference>
<feature type="binding site" evidence="9">
    <location>
        <position position="276"/>
    </location>
    <ligand>
        <name>K(+)</name>
        <dbReference type="ChEBI" id="CHEBI:29103"/>
    </ligand>
</feature>
<dbReference type="InterPro" id="IPR029056">
    <property type="entry name" value="Ribokinase-like"/>
</dbReference>
<sequence length="311" mass="34713">MKVLVFGSLNIDYVYKVKHFVQPGETLASNDMQIFCGGKGLNQSIAFCYTGIDTWHAGAVGRNDSDMLLRKLNEAGVHTELVQKTEFPTGHTMIQTTPEGENSIILYGGANQTITKEYIDSVLPFFKKGDYLILQNEINQIPYIMERAHEIGMKIVLNPSPMNEKIFDMPLSYVDFLILNELEGMQLSGILEKEGRQILDALTKHFPNAQIVLTMGKEGAVYGYREENYYQPIYPVKTVDTTAAGDTFTGFFMGSIICGKTVKDALDTAARAASIAVGRNGASDSIPKLDEVKKDERWRKGKEKRKLGLYN</sequence>
<evidence type="ECO:0000256" key="1">
    <source>
        <dbReference type="ARBA" id="ARBA00022679"/>
    </source>
</evidence>
<evidence type="ECO:0000256" key="8">
    <source>
        <dbReference type="ARBA" id="ARBA00023277"/>
    </source>
</evidence>
<feature type="binding site" evidence="9">
    <location>
        <position position="246"/>
    </location>
    <ligand>
        <name>substrate</name>
    </ligand>
</feature>
<dbReference type="GO" id="GO:0004747">
    <property type="term" value="F:ribokinase activity"/>
    <property type="evidence" value="ECO:0007669"/>
    <property type="project" value="UniProtKB-UniRule"/>
</dbReference>
<dbReference type="CDD" id="cd01174">
    <property type="entry name" value="ribokinase"/>
    <property type="match status" value="1"/>
</dbReference>
<protein>
    <recommendedName>
        <fullName evidence="9">Ribokinase</fullName>
        <shortName evidence="9">RK</shortName>
        <ecNumber evidence="9">2.7.1.15</ecNumber>
    </recommendedName>
</protein>
<dbReference type="EC" id="2.7.1.15" evidence="9"/>
<comment type="cofactor">
    <cofactor evidence="9">
        <name>Mg(2+)</name>
        <dbReference type="ChEBI" id="CHEBI:18420"/>
    </cofactor>
    <text evidence="9">Requires a divalent cation, most likely magnesium in vivo, as an electrophilic catalyst to aid phosphoryl group transfer. It is the chelate of the metal and the nucleotide that is the actual substrate.</text>
</comment>
<keyword evidence="8 9" id="KW-0119">Carbohydrate metabolism</keyword>
<reference evidence="11" key="2">
    <citation type="journal article" date="2021" name="PeerJ">
        <title>Extensive microbial diversity within the chicken gut microbiome revealed by metagenomics and culture.</title>
        <authorList>
            <person name="Gilroy R."/>
            <person name="Ravi A."/>
            <person name="Getino M."/>
            <person name="Pursley I."/>
            <person name="Horton D.L."/>
            <person name="Alikhan N.F."/>
            <person name="Baker D."/>
            <person name="Gharbi K."/>
            <person name="Hall N."/>
            <person name="Watson M."/>
            <person name="Adriaenssens E.M."/>
            <person name="Foster-Nyarko E."/>
            <person name="Jarju S."/>
            <person name="Secka A."/>
            <person name="Antonio M."/>
            <person name="Oren A."/>
            <person name="Chaudhuri R.R."/>
            <person name="La Ragione R."/>
            <person name="Hildebrand F."/>
            <person name="Pallen M.J."/>
        </authorList>
    </citation>
    <scope>NUCLEOTIDE SEQUENCE</scope>
    <source>
        <strain evidence="11">ChiW13-3771</strain>
    </source>
</reference>
<keyword evidence="6 9" id="KW-0460">Magnesium</keyword>
<accession>A0A9D1EE82</accession>
<dbReference type="GO" id="GO:0019303">
    <property type="term" value="P:D-ribose catabolic process"/>
    <property type="evidence" value="ECO:0007669"/>
    <property type="project" value="UniProtKB-UniRule"/>
</dbReference>
<feature type="binding site" evidence="9">
    <location>
        <position position="281"/>
    </location>
    <ligand>
        <name>K(+)</name>
        <dbReference type="ChEBI" id="CHEBI:29103"/>
    </ligand>
</feature>
<evidence type="ECO:0000256" key="5">
    <source>
        <dbReference type="ARBA" id="ARBA00022840"/>
    </source>
</evidence>
<dbReference type="PANTHER" id="PTHR10584:SF166">
    <property type="entry name" value="RIBOKINASE"/>
    <property type="match status" value="1"/>
</dbReference>
<feature type="binding site" evidence="9">
    <location>
        <begin position="38"/>
        <end position="42"/>
    </location>
    <ligand>
        <name>substrate</name>
    </ligand>
</feature>
<feature type="binding site" evidence="9">
    <location>
        <position position="279"/>
    </location>
    <ligand>
        <name>K(+)</name>
        <dbReference type="ChEBI" id="CHEBI:29103"/>
    </ligand>
</feature>
<evidence type="ECO:0000256" key="2">
    <source>
        <dbReference type="ARBA" id="ARBA00022723"/>
    </source>
</evidence>
<dbReference type="PANTHER" id="PTHR10584">
    <property type="entry name" value="SUGAR KINASE"/>
    <property type="match status" value="1"/>
</dbReference>
<keyword evidence="7 9" id="KW-0630">Potassium</keyword>
<comment type="catalytic activity">
    <reaction evidence="9">
        <text>D-ribose + ATP = D-ribose 5-phosphate + ADP + H(+)</text>
        <dbReference type="Rhea" id="RHEA:13697"/>
        <dbReference type="ChEBI" id="CHEBI:15378"/>
        <dbReference type="ChEBI" id="CHEBI:30616"/>
        <dbReference type="ChEBI" id="CHEBI:47013"/>
        <dbReference type="ChEBI" id="CHEBI:78346"/>
        <dbReference type="ChEBI" id="CHEBI:456216"/>
        <dbReference type="EC" id="2.7.1.15"/>
    </reaction>
</comment>
<name>A0A9D1EE82_9FIRM</name>
<feature type="binding site" evidence="9">
    <location>
        <position position="285"/>
    </location>
    <ligand>
        <name>K(+)</name>
        <dbReference type="ChEBI" id="CHEBI:29103"/>
    </ligand>
</feature>
<evidence type="ECO:0000256" key="3">
    <source>
        <dbReference type="ARBA" id="ARBA00022741"/>
    </source>
</evidence>
<comment type="activity regulation">
    <text evidence="9">Activated by a monovalent cation that binds near, but not in, the active site. The most likely occupant of the site in vivo is potassium. Ion binding induces a conformational change that may alter substrate affinity.</text>
</comment>
<dbReference type="SUPFAM" id="SSF53613">
    <property type="entry name" value="Ribokinase-like"/>
    <property type="match status" value="1"/>
</dbReference>
<feature type="binding site" evidence="9">
    <location>
        <begin position="10"/>
        <end position="12"/>
    </location>
    <ligand>
        <name>substrate</name>
    </ligand>
</feature>
<feature type="domain" description="Carbohydrate kinase PfkB" evidence="10">
    <location>
        <begin position="2"/>
        <end position="288"/>
    </location>
</feature>
<dbReference type="GO" id="GO:0005524">
    <property type="term" value="F:ATP binding"/>
    <property type="evidence" value="ECO:0007669"/>
    <property type="project" value="UniProtKB-UniRule"/>
</dbReference>
<feature type="binding site" evidence="9">
    <location>
        <position position="137"/>
    </location>
    <ligand>
        <name>substrate</name>
    </ligand>
</feature>
<organism evidence="11 12">
    <name type="scientific">Candidatus Fimimorpha faecalis</name>
    <dbReference type="NCBI Taxonomy" id="2840824"/>
    <lineage>
        <taxon>Bacteria</taxon>
        <taxon>Bacillati</taxon>
        <taxon>Bacillota</taxon>
        <taxon>Clostridia</taxon>
        <taxon>Eubacteriales</taxon>
        <taxon>Candidatus Fimimorpha</taxon>
    </lineage>
</organism>
<proteinExistence type="inferred from homology"/>
<comment type="subunit">
    <text evidence="9">Homodimer.</text>
</comment>
<evidence type="ECO:0000313" key="12">
    <source>
        <dbReference type="Proteomes" id="UP000824201"/>
    </source>
</evidence>
<evidence type="ECO:0000256" key="9">
    <source>
        <dbReference type="HAMAP-Rule" id="MF_01987"/>
    </source>
</evidence>
<evidence type="ECO:0000256" key="7">
    <source>
        <dbReference type="ARBA" id="ARBA00022958"/>
    </source>
</evidence>
<evidence type="ECO:0000259" key="10">
    <source>
        <dbReference type="Pfam" id="PF00294"/>
    </source>
</evidence>
<keyword evidence="5 9" id="KW-0067">ATP-binding</keyword>
<keyword evidence="3 9" id="KW-0547">Nucleotide-binding</keyword>
<evidence type="ECO:0000313" key="11">
    <source>
        <dbReference type="EMBL" id="HIR88451.1"/>
    </source>
</evidence>
<feature type="binding site" evidence="9">
    <location>
        <position position="240"/>
    </location>
    <ligand>
        <name>K(+)</name>
        <dbReference type="ChEBI" id="CHEBI:29103"/>
    </ligand>
</feature>
<dbReference type="InterPro" id="IPR002139">
    <property type="entry name" value="Ribo/fructo_kinase"/>
</dbReference>
<keyword evidence="4 9" id="KW-0418">Kinase</keyword>
<keyword evidence="1 9" id="KW-0808">Transferase</keyword>
<feature type="active site" description="Proton acceptor" evidence="9">
    <location>
        <position position="246"/>
    </location>
</feature>
<dbReference type="Gene3D" id="3.40.1190.20">
    <property type="match status" value="1"/>
</dbReference>
<feature type="binding site" evidence="9">
    <location>
        <begin position="214"/>
        <end position="219"/>
    </location>
    <ligand>
        <name>ATP</name>
        <dbReference type="ChEBI" id="CHEBI:30616"/>
    </ligand>
</feature>
<comment type="subcellular location">
    <subcellularLocation>
        <location evidence="9">Cytoplasm</location>
    </subcellularLocation>
</comment>
<gene>
    <name evidence="9" type="primary">rbsK</name>
    <name evidence="11" type="ORF">IAC96_05820</name>
</gene>
<dbReference type="HAMAP" id="MF_01987">
    <property type="entry name" value="Ribokinase"/>
    <property type="match status" value="1"/>
</dbReference>
<evidence type="ECO:0000256" key="6">
    <source>
        <dbReference type="ARBA" id="ARBA00022842"/>
    </source>
</evidence>
<dbReference type="PRINTS" id="PR00990">
    <property type="entry name" value="RIBOKINASE"/>
</dbReference>
<feature type="binding site" evidence="9">
    <location>
        <position position="180"/>
    </location>
    <ligand>
        <name>ATP</name>
        <dbReference type="ChEBI" id="CHEBI:30616"/>
    </ligand>
</feature>
<feature type="binding site" evidence="9">
    <location>
        <begin position="245"/>
        <end position="246"/>
    </location>
    <ligand>
        <name>ATP</name>
        <dbReference type="ChEBI" id="CHEBI:30616"/>
    </ligand>
</feature>
<comment type="pathway">
    <text evidence="9">Carbohydrate metabolism; D-ribose degradation; D-ribose 5-phosphate from beta-D-ribopyranose: step 2/2.</text>
</comment>
<comment type="similarity">
    <text evidence="9">Belongs to the carbohydrate kinase PfkB family. Ribokinase subfamily.</text>
</comment>
<dbReference type="InterPro" id="IPR011611">
    <property type="entry name" value="PfkB_dom"/>
</dbReference>
<comment type="function">
    <text evidence="9">Catalyzes the phosphorylation of ribose at O-5 in a reaction requiring ATP and magnesium. The resulting D-ribose-5-phosphate can then be used either for sythesis of nucleotides, histidine, and tryptophan, or as a component of the pentose phosphate pathway.</text>
</comment>
<dbReference type="GO" id="GO:0046872">
    <property type="term" value="F:metal ion binding"/>
    <property type="evidence" value="ECO:0007669"/>
    <property type="project" value="UniProtKB-KW"/>
</dbReference>
<dbReference type="GO" id="GO:0005737">
    <property type="term" value="C:cytoplasm"/>
    <property type="evidence" value="ECO:0007669"/>
    <property type="project" value="UniProtKB-SubCell"/>
</dbReference>
<evidence type="ECO:0000256" key="4">
    <source>
        <dbReference type="ARBA" id="ARBA00022777"/>
    </source>
</evidence>
<dbReference type="EMBL" id="DVHN01000063">
    <property type="protein sequence ID" value="HIR88451.1"/>
    <property type="molecule type" value="Genomic_DNA"/>
</dbReference>
<dbReference type="AlphaFoldDB" id="A0A9D1EE82"/>
<dbReference type="Proteomes" id="UP000824201">
    <property type="component" value="Unassembled WGS sequence"/>
</dbReference>
<feature type="binding site" evidence="9">
    <location>
        <position position="242"/>
    </location>
    <ligand>
        <name>K(+)</name>
        <dbReference type="ChEBI" id="CHEBI:29103"/>
    </ligand>
</feature>
<reference evidence="11" key="1">
    <citation type="submission" date="2020-10" db="EMBL/GenBank/DDBJ databases">
        <authorList>
            <person name="Gilroy R."/>
        </authorList>
    </citation>
    <scope>NUCLEOTIDE SEQUENCE</scope>
    <source>
        <strain evidence="11">ChiW13-3771</strain>
    </source>
</reference>
<keyword evidence="2 9" id="KW-0479">Metal-binding</keyword>
<comment type="caution">
    <text evidence="9">Lacks conserved residue(s) required for the propagation of feature annotation.</text>
</comment>
<comment type="caution">
    <text evidence="11">The sequence shown here is derived from an EMBL/GenBank/DDBJ whole genome shotgun (WGS) entry which is preliminary data.</text>
</comment>
<keyword evidence="9" id="KW-0963">Cytoplasm</keyword>